<dbReference type="EMBL" id="JANHOG010001487">
    <property type="protein sequence ID" value="KAJ3536262.1"/>
    <property type="molecule type" value="Genomic_DNA"/>
</dbReference>
<dbReference type="Proteomes" id="UP001148662">
    <property type="component" value="Unassembled WGS sequence"/>
</dbReference>
<accession>A0ACC1SC13</accession>
<evidence type="ECO:0000313" key="2">
    <source>
        <dbReference type="Proteomes" id="UP001148662"/>
    </source>
</evidence>
<evidence type="ECO:0000313" key="1">
    <source>
        <dbReference type="EMBL" id="KAJ3536262.1"/>
    </source>
</evidence>
<keyword evidence="2" id="KW-1185">Reference proteome</keyword>
<name>A0ACC1SC13_9APHY</name>
<gene>
    <name evidence="1" type="ORF">NM688_g6861</name>
</gene>
<organism evidence="1 2">
    <name type="scientific">Phlebia brevispora</name>
    <dbReference type="NCBI Taxonomy" id="194682"/>
    <lineage>
        <taxon>Eukaryota</taxon>
        <taxon>Fungi</taxon>
        <taxon>Dikarya</taxon>
        <taxon>Basidiomycota</taxon>
        <taxon>Agaricomycotina</taxon>
        <taxon>Agaricomycetes</taxon>
        <taxon>Polyporales</taxon>
        <taxon>Meruliaceae</taxon>
        <taxon>Phlebia</taxon>
    </lineage>
</organism>
<sequence>MPNNKLIPRLLSHVSWLARRGGRFTFTALRFPGVIQIACFAILYRYASKKWCDKYCGVWEPAFPMAWTVFVLVLAVIPVFALVQLVWLLSATLLSYVIKSRRNKKRHGPTESLVFDAEEAERMLQDSDGDGNTRSESPPPPRSRLALSVSRVFWWAQILLYSWLLLWGIWEYRHYENDDDVRFRPALQQALSHKTRDPSGYAKGERIYFAAAFYNNQDVLPYWTRSLLDVIAYLGPNNVYVSVVENNSGDSTPDLLRRRRPKAGRHVVE</sequence>
<protein>
    <submittedName>
        <fullName evidence="1">Uncharacterized protein</fullName>
    </submittedName>
</protein>
<reference evidence="1" key="1">
    <citation type="submission" date="2022-07" db="EMBL/GenBank/DDBJ databases">
        <title>Genome Sequence of Phlebia brevispora.</title>
        <authorList>
            <person name="Buettner E."/>
        </authorList>
    </citation>
    <scope>NUCLEOTIDE SEQUENCE</scope>
    <source>
        <strain evidence="1">MPL23</strain>
    </source>
</reference>
<comment type="caution">
    <text evidence="1">The sequence shown here is derived from an EMBL/GenBank/DDBJ whole genome shotgun (WGS) entry which is preliminary data.</text>
</comment>
<proteinExistence type="predicted"/>